<evidence type="ECO:0008006" key="3">
    <source>
        <dbReference type="Google" id="ProtNLM"/>
    </source>
</evidence>
<dbReference type="InterPro" id="IPR052918">
    <property type="entry name" value="Motility_Chemotaxis_Reg"/>
</dbReference>
<dbReference type="SUPFAM" id="SSF101898">
    <property type="entry name" value="NHL repeat"/>
    <property type="match status" value="1"/>
</dbReference>
<dbReference type="KEGG" id="hcu:MUN79_08155"/>
<reference evidence="1" key="1">
    <citation type="submission" date="2022-04" db="EMBL/GenBank/DDBJ databases">
        <title>Hymenobacter sp. isolated from the air.</title>
        <authorList>
            <person name="Won M."/>
            <person name="Lee C.-M."/>
            <person name="Woen H.-Y."/>
            <person name="Kwon S.-W."/>
        </authorList>
    </citation>
    <scope>NUCLEOTIDE SEQUENCE</scope>
    <source>
        <strain evidence="1">5116S-3</strain>
    </source>
</reference>
<evidence type="ECO:0000313" key="1">
    <source>
        <dbReference type="EMBL" id="UOQ73871.1"/>
    </source>
</evidence>
<dbReference type="EMBL" id="CP095046">
    <property type="protein sequence ID" value="UOQ73871.1"/>
    <property type="molecule type" value="Genomic_DNA"/>
</dbReference>
<protein>
    <recommendedName>
        <fullName evidence="3">SBBP repeat-containing protein</fullName>
    </recommendedName>
</protein>
<proteinExistence type="predicted"/>
<accession>A0A8T9QBY1</accession>
<keyword evidence="2" id="KW-1185">Reference proteome</keyword>
<dbReference type="RefSeq" id="WP_244677219.1">
    <property type="nucleotide sequence ID" value="NZ_CP095046.1"/>
</dbReference>
<organism evidence="1 2">
    <name type="scientific">Hymenobacter cellulosilyticus</name>
    <dbReference type="NCBI Taxonomy" id="2932248"/>
    <lineage>
        <taxon>Bacteria</taxon>
        <taxon>Pseudomonadati</taxon>
        <taxon>Bacteroidota</taxon>
        <taxon>Cytophagia</taxon>
        <taxon>Cytophagales</taxon>
        <taxon>Hymenobacteraceae</taxon>
        <taxon>Hymenobacter</taxon>
    </lineage>
</organism>
<sequence length="218" mass="22917">MVSLNHAFAYSVYSSGNGDKAYPTLAVTPSGTAYILSNFYQKSLFANSVELVSRGERDCIIAKYNPQGALEWVQQYGGAGNDEINAATVDAADNIYLVGSFTGSATFGPLSALSTGATDSYLVKYSAQGVMQWVQASGGAGRDKWYDVTVDGAGAPYVTGNFEGQATFGTLAMSSTNERDIAVAAYTPQGQVRWVQQAGGVVLTRGSCCFSTLKAICP</sequence>
<dbReference type="Proteomes" id="UP000831796">
    <property type="component" value="Chromosome"/>
</dbReference>
<dbReference type="PANTHER" id="PTHR35580:SF1">
    <property type="entry name" value="PHYTASE-LIKE DOMAIN-CONTAINING PROTEIN"/>
    <property type="match status" value="1"/>
</dbReference>
<evidence type="ECO:0000313" key="2">
    <source>
        <dbReference type="Proteomes" id="UP000831796"/>
    </source>
</evidence>
<gene>
    <name evidence="1" type="ORF">MUN79_08155</name>
</gene>
<name>A0A8T9QBY1_9BACT</name>
<dbReference type="Gene3D" id="2.80.10.50">
    <property type="match status" value="1"/>
</dbReference>
<dbReference type="PANTHER" id="PTHR35580">
    <property type="entry name" value="CELL SURFACE GLYCOPROTEIN (S-LAYER PROTEIN)-LIKE PROTEIN"/>
    <property type="match status" value="1"/>
</dbReference>
<dbReference type="AlphaFoldDB" id="A0A8T9QBY1"/>